<keyword evidence="3" id="KW-1185">Reference proteome</keyword>
<evidence type="ECO:0000313" key="3">
    <source>
        <dbReference type="Proteomes" id="UP001501676"/>
    </source>
</evidence>
<accession>A0ABP6SPR4</accession>
<protein>
    <submittedName>
        <fullName evidence="2">Uncharacterized protein</fullName>
    </submittedName>
</protein>
<dbReference type="EMBL" id="BAAAYN010000001">
    <property type="protein sequence ID" value="GAA3381902.1"/>
    <property type="molecule type" value="Genomic_DNA"/>
</dbReference>
<feature type="transmembrane region" description="Helical" evidence="1">
    <location>
        <begin position="40"/>
        <end position="64"/>
    </location>
</feature>
<organism evidence="2 3">
    <name type="scientific">Cryptosporangium minutisporangium</name>
    <dbReference type="NCBI Taxonomy" id="113569"/>
    <lineage>
        <taxon>Bacteria</taxon>
        <taxon>Bacillati</taxon>
        <taxon>Actinomycetota</taxon>
        <taxon>Actinomycetes</taxon>
        <taxon>Cryptosporangiales</taxon>
        <taxon>Cryptosporangiaceae</taxon>
        <taxon>Cryptosporangium</taxon>
    </lineage>
</organism>
<proteinExistence type="predicted"/>
<sequence length="93" mass="10442">MVLMSLAGTLLPLALAHRWGRLWPAWFLPLRGRAVPRWLVLGTGLFVGGSLTAYFGVVGMTRVLRGFTYLRYVRELTPIADARPRIEPCRMSA</sequence>
<evidence type="ECO:0000256" key="1">
    <source>
        <dbReference type="SAM" id="Phobius"/>
    </source>
</evidence>
<gene>
    <name evidence="2" type="ORF">GCM10020369_01670</name>
</gene>
<keyword evidence="1" id="KW-0472">Membrane</keyword>
<name>A0ABP6SPR4_9ACTN</name>
<evidence type="ECO:0000313" key="2">
    <source>
        <dbReference type="EMBL" id="GAA3381902.1"/>
    </source>
</evidence>
<keyword evidence="1" id="KW-1133">Transmembrane helix</keyword>
<comment type="caution">
    <text evidence="2">The sequence shown here is derived from an EMBL/GenBank/DDBJ whole genome shotgun (WGS) entry which is preliminary data.</text>
</comment>
<reference evidence="3" key="1">
    <citation type="journal article" date="2019" name="Int. J. Syst. Evol. Microbiol.">
        <title>The Global Catalogue of Microorganisms (GCM) 10K type strain sequencing project: providing services to taxonomists for standard genome sequencing and annotation.</title>
        <authorList>
            <consortium name="The Broad Institute Genomics Platform"/>
            <consortium name="The Broad Institute Genome Sequencing Center for Infectious Disease"/>
            <person name="Wu L."/>
            <person name="Ma J."/>
        </authorList>
    </citation>
    <scope>NUCLEOTIDE SEQUENCE [LARGE SCALE GENOMIC DNA]</scope>
    <source>
        <strain evidence="3">JCM 9458</strain>
    </source>
</reference>
<keyword evidence="1" id="KW-0812">Transmembrane</keyword>
<dbReference type="Proteomes" id="UP001501676">
    <property type="component" value="Unassembled WGS sequence"/>
</dbReference>